<keyword evidence="2" id="KW-0732">Signal</keyword>
<gene>
    <name evidence="3" type="ORF">GWK63_02605</name>
</gene>
<dbReference type="KEGG" id="kre:GWK63_02605"/>
<dbReference type="PROSITE" id="PS51257">
    <property type="entry name" value="PROKAR_LIPOPROTEIN"/>
    <property type="match status" value="1"/>
</dbReference>
<organism evidence="3 4">
    <name type="scientific">Komagataeibacter rhaeticus</name>
    <dbReference type="NCBI Taxonomy" id="215221"/>
    <lineage>
        <taxon>Bacteria</taxon>
        <taxon>Pseudomonadati</taxon>
        <taxon>Pseudomonadota</taxon>
        <taxon>Alphaproteobacteria</taxon>
        <taxon>Acetobacterales</taxon>
        <taxon>Acetobacteraceae</taxon>
        <taxon>Komagataeibacter</taxon>
    </lineage>
</organism>
<reference evidence="3 4" key="1">
    <citation type="submission" date="2020-03" db="EMBL/GenBank/DDBJ databases">
        <title>Isolation of cellulose-producing strains, genome characterization and application of the synthesized cellulose films as an economical and sustainable material for piezoelectric sensor construction.</title>
        <authorList>
            <person name="Mangayil R.K."/>
        </authorList>
    </citation>
    <scope>NUCLEOTIDE SEQUENCE [LARGE SCALE GENOMIC DNA]</scope>
    <source>
        <strain evidence="3 4">ENS 9a1a</strain>
    </source>
</reference>
<evidence type="ECO:0000313" key="4">
    <source>
        <dbReference type="Proteomes" id="UP000502533"/>
    </source>
</evidence>
<feature type="signal peptide" evidence="2">
    <location>
        <begin position="1"/>
        <end position="31"/>
    </location>
</feature>
<evidence type="ECO:0000256" key="2">
    <source>
        <dbReference type="SAM" id="SignalP"/>
    </source>
</evidence>
<evidence type="ECO:0000313" key="3">
    <source>
        <dbReference type="EMBL" id="QIP34522.1"/>
    </source>
</evidence>
<feature type="compositionally biased region" description="Polar residues" evidence="1">
    <location>
        <begin position="178"/>
        <end position="193"/>
    </location>
</feature>
<feature type="chain" id="PRO_5043500951" evidence="2">
    <location>
        <begin position="32"/>
        <end position="193"/>
    </location>
</feature>
<protein>
    <submittedName>
        <fullName evidence="3">Uncharacterized protein</fullName>
    </submittedName>
</protein>
<accession>A0A181C7L6</accession>
<keyword evidence="4" id="KW-1185">Reference proteome</keyword>
<dbReference type="GeneID" id="85021034"/>
<feature type="region of interest" description="Disordered" evidence="1">
    <location>
        <begin position="171"/>
        <end position="193"/>
    </location>
</feature>
<dbReference type="AlphaFoldDB" id="A0A181C7L6"/>
<dbReference type="EMBL" id="CP050139">
    <property type="protein sequence ID" value="QIP34522.1"/>
    <property type="molecule type" value="Genomic_DNA"/>
</dbReference>
<sequence>MNASFLRTALAASTCALALACLPAALTPARAQDQQPATTQQQAPSAAQQAAIQRDMQTVAQYRLPKDFFTRMTPVIEQIRESRISPPETPNMSLEDTIKRTEAMPQLQPILKKYGMSAREFVMGITTFGMTTAIMQHPAQDSRSMPPLNPDNVRLIKAHEAQTQALIQAMGGEGGGSQTVEQPEMQPQATPHR</sequence>
<evidence type="ECO:0000256" key="1">
    <source>
        <dbReference type="SAM" id="MobiDB-lite"/>
    </source>
</evidence>
<dbReference type="RefSeq" id="WP_039999238.1">
    <property type="nucleotide sequence ID" value="NZ_CALMTF010000023.1"/>
</dbReference>
<proteinExistence type="predicted"/>
<dbReference type="Proteomes" id="UP000502533">
    <property type="component" value="Chromosome"/>
</dbReference>
<name>A0A181C7L6_9PROT</name>